<dbReference type="Proteomes" id="UP000053051">
    <property type="component" value="Unassembled WGS sequence"/>
</dbReference>
<dbReference type="PANTHER" id="PTHR13192">
    <property type="entry name" value="MY011 PROTEIN"/>
    <property type="match status" value="1"/>
</dbReference>
<sequence length="189" mass="21714">MDYPVARSNADVGQINFVGREGKGIQITIHPPSQYVQRNRNRIFPDWQNQPILWVVIILQQSHFPIMEITPQIESEKQKLRGIFIHFGFELAVSLNYHGYPSDIVDPCTGYPLLSHPGDIPHDDIATVKALLHYPIIRNKCRMLIHPKWGTCIYPSILISTAEPILIDLVIKSIAPEYHWRQVNNMTIT</sequence>
<dbReference type="STRING" id="1165094.RINTHH_13500"/>
<evidence type="ECO:0000313" key="1">
    <source>
        <dbReference type="EMBL" id="CCH67505.1"/>
    </source>
</evidence>
<protein>
    <submittedName>
        <fullName evidence="1">Uncharacterized protein</fullName>
    </submittedName>
</protein>
<name>M1X2V9_9NOST</name>
<comment type="caution">
    <text evidence="1">The sequence shown here is derived from an EMBL/GenBank/DDBJ whole genome shotgun (WGS) entry which is preliminary data.</text>
</comment>
<accession>M1X2V9</accession>
<dbReference type="GO" id="GO:0009235">
    <property type="term" value="P:cobalamin metabolic process"/>
    <property type="evidence" value="ECO:0007669"/>
    <property type="project" value="InterPro"/>
</dbReference>
<dbReference type="InterPro" id="IPR019362">
    <property type="entry name" value="MMADHC"/>
</dbReference>
<organism evidence="1 2">
    <name type="scientific">Richelia intracellularis HH01</name>
    <dbReference type="NCBI Taxonomy" id="1165094"/>
    <lineage>
        <taxon>Bacteria</taxon>
        <taxon>Bacillati</taxon>
        <taxon>Cyanobacteriota</taxon>
        <taxon>Cyanophyceae</taxon>
        <taxon>Nostocales</taxon>
        <taxon>Nostocaceae</taxon>
        <taxon>Richelia</taxon>
    </lineage>
</organism>
<gene>
    <name evidence="1" type="ORF">RINTHH_13500</name>
</gene>
<dbReference type="EMBL" id="CAIY01000044">
    <property type="protein sequence ID" value="CCH67505.1"/>
    <property type="molecule type" value="Genomic_DNA"/>
</dbReference>
<reference evidence="2" key="2">
    <citation type="submission" date="2016-01" db="EMBL/GenBank/DDBJ databases">
        <title>Diatom-associated endosymboitic cyanobacterium lacks core nitrogen metabolism enzymes.</title>
        <authorList>
            <person name="Hilton J.A."/>
            <person name="Foster R.A."/>
            <person name="Tripp H.J."/>
            <person name="Carter B.J."/>
            <person name="Zehr J.P."/>
            <person name="Villareal T.A."/>
        </authorList>
    </citation>
    <scope>NUCLEOTIDE SEQUENCE [LARGE SCALE GENOMIC DNA]</scope>
    <source>
        <strain evidence="2">HH01</strain>
    </source>
</reference>
<dbReference type="Pfam" id="PF10229">
    <property type="entry name" value="MMADHC"/>
    <property type="match status" value="1"/>
</dbReference>
<proteinExistence type="predicted"/>
<dbReference type="RefSeq" id="WP_008234188.1">
    <property type="nucleotide sequence ID" value="NZ_CAIY01000044.1"/>
</dbReference>
<evidence type="ECO:0000313" key="2">
    <source>
        <dbReference type="Proteomes" id="UP000053051"/>
    </source>
</evidence>
<keyword evidence="2" id="KW-1185">Reference proteome</keyword>
<dbReference type="AlphaFoldDB" id="M1X2V9"/>
<reference evidence="1 2" key="1">
    <citation type="submission" date="2012-05" db="EMBL/GenBank/DDBJ databases">
        <authorList>
            <person name="Hilton J."/>
        </authorList>
    </citation>
    <scope>NUCLEOTIDE SEQUENCE [LARGE SCALE GENOMIC DNA]</scope>
    <source>
        <strain evidence="1 2">HH01</strain>
    </source>
</reference>
<dbReference type="PANTHER" id="PTHR13192:SF3">
    <property type="entry name" value="COBALAMIN TRAFFICKING PROTEIN CBLD"/>
    <property type="match status" value="1"/>
</dbReference>